<dbReference type="InterPro" id="IPR011442">
    <property type="entry name" value="TAF6_C"/>
</dbReference>
<dbReference type="InterPro" id="IPR016024">
    <property type="entry name" value="ARM-type_fold"/>
</dbReference>
<dbReference type="FunFam" id="1.25.40.770:FF:000001">
    <property type="entry name" value="Transcription initiation factor TFIID subunit 6"/>
    <property type="match status" value="1"/>
</dbReference>
<dbReference type="GO" id="GO:0006325">
    <property type="term" value="P:chromatin organization"/>
    <property type="evidence" value="ECO:0007669"/>
    <property type="project" value="UniProtKB-ARBA"/>
</dbReference>
<dbReference type="InterPro" id="IPR004823">
    <property type="entry name" value="TAF_TATA-bd_Histone-like_dom"/>
</dbReference>
<dbReference type="PANTHER" id="PTHR10221:SF9">
    <property type="entry name" value="TRANSCRIPTION INITIATION FACTOR TFIID SUBUNIT 6"/>
    <property type="match status" value="1"/>
</dbReference>
<dbReference type="CDD" id="cd08050">
    <property type="entry name" value="TAF6C"/>
    <property type="match status" value="1"/>
</dbReference>
<comment type="similarity">
    <text evidence="2">Belongs to the TAF6 family.</text>
</comment>
<reference evidence="9 10" key="1">
    <citation type="journal article" date="2013" name="MBio">
        <title>Genome sequencing of the plant pathogen Taphrina deformans, the causal agent of peach leaf curl.</title>
        <authorList>
            <person name="Cisse O.H."/>
            <person name="Almeida J.M.G.C.F."/>
            <person name="Fonseca A."/>
            <person name="Kumar A.A."/>
            <person name="Salojaervi J."/>
            <person name="Overmyer K."/>
            <person name="Hauser P.M."/>
            <person name="Pagni M."/>
        </authorList>
    </citation>
    <scope>NUCLEOTIDE SEQUENCE [LARGE SCALE GENOMIC DNA]</scope>
    <source>
        <strain evidence="10">PYCC 5710 / ATCC 11124 / CBS 356.35 / IMI 108563 / JCM 9778 / NBRC 8474</strain>
    </source>
</reference>
<evidence type="ECO:0000313" key="9">
    <source>
        <dbReference type="EMBL" id="CCG82609.1"/>
    </source>
</evidence>
<dbReference type="SMART" id="SM00803">
    <property type="entry name" value="TAF"/>
    <property type="match status" value="1"/>
</dbReference>
<dbReference type="InterPro" id="IPR009072">
    <property type="entry name" value="Histone-fold"/>
</dbReference>
<proteinExistence type="inferred from homology"/>
<comment type="caution">
    <text evidence="9">The sequence shown here is derived from an EMBL/GenBank/DDBJ whole genome shotgun (WGS) entry which is preliminary data.</text>
</comment>
<keyword evidence="10" id="KW-1185">Reference proteome</keyword>
<dbReference type="GO" id="GO:0046982">
    <property type="term" value="F:protein heterodimerization activity"/>
    <property type="evidence" value="ECO:0007669"/>
    <property type="project" value="InterPro"/>
</dbReference>
<organism evidence="9 10">
    <name type="scientific">Taphrina deformans (strain PYCC 5710 / ATCC 11124 / CBS 356.35 / IMI 108563 / JCM 9778 / NBRC 8474)</name>
    <name type="common">Peach leaf curl fungus</name>
    <name type="synonym">Lalaria deformans</name>
    <dbReference type="NCBI Taxonomy" id="1097556"/>
    <lineage>
        <taxon>Eukaryota</taxon>
        <taxon>Fungi</taxon>
        <taxon>Dikarya</taxon>
        <taxon>Ascomycota</taxon>
        <taxon>Taphrinomycotina</taxon>
        <taxon>Taphrinomycetes</taxon>
        <taxon>Taphrinales</taxon>
        <taxon>Taphrinaceae</taxon>
        <taxon>Taphrina</taxon>
    </lineage>
</organism>
<protein>
    <recommendedName>
        <fullName evidence="6">TBP-associated factor 6</fullName>
    </recommendedName>
    <alternativeName>
        <fullName evidence="7">Transcription initiation factor TFIID subunit 6</fullName>
    </alternativeName>
</protein>
<dbReference type="InterPro" id="IPR046344">
    <property type="entry name" value="TAF6_C_sf"/>
</dbReference>
<keyword evidence="5" id="KW-0539">Nucleus</keyword>
<dbReference type="Proteomes" id="UP000013776">
    <property type="component" value="Unassembled WGS sequence"/>
</dbReference>
<dbReference type="CDD" id="cd22931">
    <property type="entry name" value="HFD_TAF6"/>
    <property type="match status" value="1"/>
</dbReference>
<evidence type="ECO:0000256" key="2">
    <source>
        <dbReference type="ARBA" id="ARBA00007688"/>
    </source>
</evidence>
<dbReference type="InterPro" id="IPR037796">
    <property type="entry name" value="TAF6"/>
</dbReference>
<dbReference type="GO" id="GO:0016251">
    <property type="term" value="F:RNA polymerase II general transcription initiation factor activity"/>
    <property type="evidence" value="ECO:0007669"/>
    <property type="project" value="InterPro"/>
</dbReference>
<evidence type="ECO:0000256" key="7">
    <source>
        <dbReference type="ARBA" id="ARBA00093655"/>
    </source>
</evidence>
<accession>R4XAR3</accession>
<evidence type="ECO:0000256" key="3">
    <source>
        <dbReference type="ARBA" id="ARBA00023015"/>
    </source>
</evidence>
<dbReference type="Gene3D" id="1.10.20.10">
    <property type="entry name" value="Histone, subunit A"/>
    <property type="match status" value="1"/>
</dbReference>
<dbReference type="STRING" id="1097556.R4XAR3"/>
<dbReference type="OrthoDB" id="361039at2759"/>
<evidence type="ECO:0000256" key="6">
    <source>
        <dbReference type="ARBA" id="ARBA00076308"/>
    </source>
</evidence>
<dbReference type="eggNOG" id="KOG2549">
    <property type="taxonomic scope" value="Eukaryota"/>
</dbReference>
<dbReference type="GO" id="GO:0046695">
    <property type="term" value="C:SLIK (SAGA-like) complex"/>
    <property type="evidence" value="ECO:0007669"/>
    <property type="project" value="InterPro"/>
</dbReference>
<dbReference type="Pfam" id="PF02969">
    <property type="entry name" value="TAF"/>
    <property type="match status" value="1"/>
</dbReference>
<dbReference type="Gene3D" id="1.25.40.770">
    <property type="entry name" value="TAF6, C-terminal HEAT repeat domain"/>
    <property type="match status" value="1"/>
</dbReference>
<evidence type="ECO:0000259" key="8">
    <source>
        <dbReference type="SMART" id="SM00803"/>
    </source>
</evidence>
<evidence type="ECO:0000256" key="4">
    <source>
        <dbReference type="ARBA" id="ARBA00023163"/>
    </source>
</evidence>
<gene>
    <name evidence="9" type="ORF">TAPDE_002643</name>
</gene>
<evidence type="ECO:0000256" key="1">
    <source>
        <dbReference type="ARBA" id="ARBA00004123"/>
    </source>
</evidence>
<dbReference type="GO" id="GO:0005669">
    <property type="term" value="C:transcription factor TFIID complex"/>
    <property type="evidence" value="ECO:0007669"/>
    <property type="project" value="InterPro"/>
</dbReference>
<dbReference type="SUPFAM" id="SSF48371">
    <property type="entry name" value="ARM repeat"/>
    <property type="match status" value="1"/>
</dbReference>
<dbReference type="AlphaFoldDB" id="R4XAR3"/>
<dbReference type="GO" id="GO:0000124">
    <property type="term" value="C:SAGA complex"/>
    <property type="evidence" value="ECO:0007669"/>
    <property type="project" value="InterPro"/>
</dbReference>
<comment type="subcellular location">
    <subcellularLocation>
        <location evidence="1">Nucleus</location>
    </subcellularLocation>
</comment>
<dbReference type="PANTHER" id="PTHR10221">
    <property type="entry name" value="TRANSCRIPTION INITIATION FACTOR TFIID SUBUNIT 6"/>
    <property type="match status" value="1"/>
</dbReference>
<dbReference type="GO" id="GO:0051123">
    <property type="term" value="P:RNA polymerase II preinitiation complex assembly"/>
    <property type="evidence" value="ECO:0007669"/>
    <property type="project" value="TreeGrafter"/>
</dbReference>
<keyword evidence="3" id="KW-0805">Transcription regulation</keyword>
<dbReference type="VEuPathDB" id="FungiDB:TAPDE_002643"/>
<sequence>MNVYNQDAVKDVADSLGINNLNDEVAKTLTQDVEYRIHAIIQEANKFMRHSKRTTMRTSDISHALRILNVEPLYGFTSNSPVKYREALLAPGQPPLFYVDDEEVEFEKIINAPLPKVPREVTYTAHWLAIEGVQPAIPQNPPPTETKIEANTQEASSTGPSVNVQPLVKHVLSKELLLYFERIGKAALDETNETLQTAAIASLRNDPGLHQLLPYFIQFIAEKVTHNLKSLSVLNIMMQMSWALLDNPNLFIEPYIHQLMPAILTCLVAKRLGGVDGSTTTSHPSEPPAHYALRDLSASILGLLCERHGDAYHTLRPRVTKTLLKAYLDNKKPLTTHYGAIVGLAQLGREVVRILVLPNAGTYEKILVPELASADRARVQEAQMCLDALKRALDQIRTEPLPPAGTADETLMKSDEEIRGILVTRVGGLLADHVMAHQSADQTILKILLST</sequence>
<dbReference type="GO" id="GO:0003713">
    <property type="term" value="F:transcription coactivator activity"/>
    <property type="evidence" value="ECO:0007669"/>
    <property type="project" value="TreeGrafter"/>
</dbReference>
<evidence type="ECO:0000313" key="10">
    <source>
        <dbReference type="Proteomes" id="UP000013776"/>
    </source>
</evidence>
<keyword evidence="4" id="KW-0804">Transcription</keyword>
<dbReference type="EMBL" id="CAHR02000093">
    <property type="protein sequence ID" value="CCG82609.1"/>
    <property type="molecule type" value="Genomic_DNA"/>
</dbReference>
<dbReference type="Pfam" id="PF07571">
    <property type="entry name" value="TAF6_C"/>
    <property type="match status" value="1"/>
</dbReference>
<feature type="domain" description="TATA box binding protein associated factor (TAF) histone-like fold" evidence="8">
    <location>
        <begin position="2"/>
        <end position="66"/>
    </location>
</feature>
<name>R4XAR3_TAPDE</name>
<dbReference type="SUPFAM" id="SSF47113">
    <property type="entry name" value="Histone-fold"/>
    <property type="match status" value="1"/>
</dbReference>
<evidence type="ECO:0000256" key="5">
    <source>
        <dbReference type="ARBA" id="ARBA00023242"/>
    </source>
</evidence>
<dbReference type="FunFam" id="1.10.20.10:FF:000033">
    <property type="entry name" value="Transcription initiation factor TFIID complex subunit"/>
    <property type="match status" value="1"/>
</dbReference>